<dbReference type="AlphaFoldDB" id="A0A3E2NK34"/>
<feature type="compositionally biased region" description="Polar residues" evidence="1">
    <location>
        <begin position="87"/>
        <end position="110"/>
    </location>
</feature>
<reference evidence="2 3" key="1">
    <citation type="submission" date="2018-08" db="EMBL/GenBank/DDBJ databases">
        <title>Mucilaginibacter terrae sp. nov., isolated from manganese diggings.</title>
        <authorList>
            <person name="Huang Y."/>
            <person name="Zhou Z."/>
        </authorList>
    </citation>
    <scope>NUCLEOTIDE SEQUENCE [LARGE SCALE GENOMIC DNA]</scope>
    <source>
        <strain evidence="2 3">ZH6</strain>
    </source>
</reference>
<accession>A0A3E2NK34</accession>
<proteinExistence type="predicted"/>
<dbReference type="Proteomes" id="UP000260823">
    <property type="component" value="Unassembled WGS sequence"/>
</dbReference>
<feature type="compositionally biased region" description="Gly residues" evidence="1">
    <location>
        <begin position="67"/>
        <end position="77"/>
    </location>
</feature>
<organism evidence="2 3">
    <name type="scientific">Mucilaginibacter terrenus</name>
    <dbReference type="NCBI Taxonomy" id="2482727"/>
    <lineage>
        <taxon>Bacteria</taxon>
        <taxon>Pseudomonadati</taxon>
        <taxon>Bacteroidota</taxon>
        <taxon>Sphingobacteriia</taxon>
        <taxon>Sphingobacteriales</taxon>
        <taxon>Sphingobacteriaceae</taxon>
        <taxon>Mucilaginibacter</taxon>
    </lineage>
</organism>
<protein>
    <submittedName>
        <fullName evidence="2">Uncharacterized protein</fullName>
    </submittedName>
</protein>
<feature type="region of interest" description="Disordered" evidence="1">
    <location>
        <begin position="50"/>
        <end position="110"/>
    </location>
</feature>
<comment type="caution">
    <text evidence="2">The sequence shown here is derived from an EMBL/GenBank/DDBJ whole genome shotgun (WGS) entry which is preliminary data.</text>
</comment>
<name>A0A3E2NK34_9SPHI</name>
<evidence type="ECO:0000313" key="2">
    <source>
        <dbReference type="EMBL" id="RFZ81362.1"/>
    </source>
</evidence>
<evidence type="ECO:0000313" key="3">
    <source>
        <dbReference type="Proteomes" id="UP000260823"/>
    </source>
</evidence>
<dbReference type="EMBL" id="QWDE01000005">
    <property type="protein sequence ID" value="RFZ81362.1"/>
    <property type="molecule type" value="Genomic_DNA"/>
</dbReference>
<keyword evidence="3" id="KW-1185">Reference proteome</keyword>
<evidence type="ECO:0000256" key="1">
    <source>
        <dbReference type="SAM" id="MobiDB-lite"/>
    </source>
</evidence>
<sequence length="110" mass="11055">MDTSKWGKSINLLKQPPQTMVNTLNNSSMKRYFVIGGLCLSMALVACGGKSEKNSGADTSSMSVDPSGGGDATGSGATGTTADTLGMHSTDTSSTAATKGTGNAADTTRK</sequence>
<gene>
    <name evidence="2" type="ORF">DYU05_18945</name>
</gene>